<dbReference type="AlphaFoldDB" id="A0A2P6PE54"/>
<dbReference type="PROSITE" id="PS50181">
    <property type="entry name" value="FBOX"/>
    <property type="match status" value="1"/>
</dbReference>
<proteinExistence type="predicted"/>
<dbReference type="NCBIfam" id="TIGR01640">
    <property type="entry name" value="F_box_assoc_1"/>
    <property type="match status" value="1"/>
</dbReference>
<dbReference type="SUPFAM" id="SSF81383">
    <property type="entry name" value="F-box domain"/>
    <property type="match status" value="1"/>
</dbReference>
<organism evidence="2 3">
    <name type="scientific">Rosa chinensis</name>
    <name type="common">China rose</name>
    <dbReference type="NCBI Taxonomy" id="74649"/>
    <lineage>
        <taxon>Eukaryota</taxon>
        <taxon>Viridiplantae</taxon>
        <taxon>Streptophyta</taxon>
        <taxon>Embryophyta</taxon>
        <taxon>Tracheophyta</taxon>
        <taxon>Spermatophyta</taxon>
        <taxon>Magnoliopsida</taxon>
        <taxon>eudicotyledons</taxon>
        <taxon>Gunneridae</taxon>
        <taxon>Pentapetalae</taxon>
        <taxon>rosids</taxon>
        <taxon>fabids</taxon>
        <taxon>Rosales</taxon>
        <taxon>Rosaceae</taxon>
        <taxon>Rosoideae</taxon>
        <taxon>Rosoideae incertae sedis</taxon>
        <taxon>Rosa</taxon>
    </lineage>
</organism>
<dbReference type="STRING" id="74649.A0A2P6PE54"/>
<dbReference type="OMA" id="HQDITRE"/>
<keyword evidence="3" id="KW-1185">Reference proteome</keyword>
<dbReference type="EMBL" id="PDCK01000045">
    <property type="protein sequence ID" value="PRQ20200.1"/>
    <property type="molecule type" value="Genomic_DNA"/>
</dbReference>
<dbReference type="Gramene" id="PRQ20200">
    <property type="protein sequence ID" value="PRQ20200"/>
    <property type="gene ID" value="RchiOBHm_Chr7g0225531"/>
</dbReference>
<accession>A0A2P6PE54</accession>
<dbReference type="Pfam" id="PF08268">
    <property type="entry name" value="FBA_3"/>
    <property type="match status" value="1"/>
</dbReference>
<name>A0A2P6PE54_ROSCH</name>
<dbReference type="InterPro" id="IPR017451">
    <property type="entry name" value="F-box-assoc_interact_dom"/>
</dbReference>
<dbReference type="OrthoDB" id="1938527at2759"/>
<protein>
    <submittedName>
        <fullName evidence="2">Putative F-box domain-containing protein</fullName>
    </submittedName>
</protein>
<dbReference type="InterPro" id="IPR013187">
    <property type="entry name" value="F-box-assoc_dom_typ3"/>
</dbReference>
<evidence type="ECO:0000259" key="1">
    <source>
        <dbReference type="PROSITE" id="PS50181"/>
    </source>
</evidence>
<dbReference type="PANTHER" id="PTHR31672:SF11">
    <property type="entry name" value="F-BOX PROTEIN CPR1-LIKE ISOFORM X2"/>
    <property type="match status" value="1"/>
</dbReference>
<dbReference type="Gene3D" id="1.20.1280.50">
    <property type="match status" value="1"/>
</dbReference>
<dbReference type="PANTHER" id="PTHR31672">
    <property type="entry name" value="BNACNNG10540D PROTEIN"/>
    <property type="match status" value="1"/>
</dbReference>
<reference evidence="2 3" key="1">
    <citation type="journal article" date="2018" name="Nat. Genet.">
        <title>The Rosa genome provides new insights in the design of modern roses.</title>
        <authorList>
            <person name="Bendahmane M."/>
        </authorList>
    </citation>
    <scope>NUCLEOTIDE SEQUENCE [LARGE SCALE GENOMIC DNA]</scope>
    <source>
        <strain evidence="3">cv. Old Blush</strain>
    </source>
</reference>
<dbReference type="Proteomes" id="UP000238479">
    <property type="component" value="Chromosome 7"/>
</dbReference>
<dbReference type="InterPro" id="IPR001810">
    <property type="entry name" value="F-box_dom"/>
</dbReference>
<evidence type="ECO:0000313" key="2">
    <source>
        <dbReference type="EMBL" id="PRQ20200.1"/>
    </source>
</evidence>
<dbReference type="SMART" id="SM00256">
    <property type="entry name" value="FBOX"/>
    <property type="match status" value="1"/>
</dbReference>
<gene>
    <name evidence="2" type="ORF">RchiOBHm_Chr7g0225531</name>
</gene>
<sequence>MMVTRNKSSGLLKSVEERLLKKKTEEEKKQAQISYIPKDCISNILARLPADSLQRSRFVCKPWYNVVKKPKFIHAHLQRSESVLIFLTPNVKESLHPISKKLKVGENGRSYPMASNLQEKQNKIPVESKLFDPNSIPIFGHPALNSPKNFVQFLEFKNGKSDIGEYGLSCLGNNIRATCNGLILLDNKLKKGGVIVLNPVTKKVIALPVGTLCRLLHQESYGFALSDVTGEYKVVHLFLDQLGFVGCEILSLNKKAWREVSGPSFGLFGNNGFRYAPVSAAGALHWIPHFNGSNYVVSMEVDKEKFHQIPLPRSCRTHDRIIEIGGSLGFVTHEDMNHIDIWILKGLSGEGWTKQHSITVDSKIDMVPLCSLRIKGDIIFRRNKDGSFYAYDFQQQQMTEIGKINGLPRCLPHVNSLVTWMQASEDIFD</sequence>
<dbReference type="InterPro" id="IPR050796">
    <property type="entry name" value="SCF_F-box_component"/>
</dbReference>
<dbReference type="Pfam" id="PF00646">
    <property type="entry name" value="F-box"/>
    <property type="match status" value="1"/>
</dbReference>
<comment type="caution">
    <text evidence="2">The sequence shown here is derived from an EMBL/GenBank/DDBJ whole genome shotgun (WGS) entry which is preliminary data.</text>
</comment>
<evidence type="ECO:0000313" key="3">
    <source>
        <dbReference type="Proteomes" id="UP000238479"/>
    </source>
</evidence>
<feature type="domain" description="F-box" evidence="1">
    <location>
        <begin position="30"/>
        <end position="80"/>
    </location>
</feature>
<dbReference type="InterPro" id="IPR036047">
    <property type="entry name" value="F-box-like_dom_sf"/>
</dbReference>